<reference evidence="1 2" key="1">
    <citation type="journal article" date="2019" name="Sci. Rep.">
        <title>Comparative genomics of chytrid fungi reveal insights into the obligate biotrophic and pathogenic lifestyle of Synchytrium endobioticum.</title>
        <authorList>
            <person name="van de Vossenberg B.T.L.H."/>
            <person name="Warris S."/>
            <person name="Nguyen H.D.T."/>
            <person name="van Gent-Pelzer M.P.E."/>
            <person name="Joly D.L."/>
            <person name="van de Geest H.C."/>
            <person name="Bonants P.J.M."/>
            <person name="Smith D.S."/>
            <person name="Levesque C.A."/>
            <person name="van der Lee T.A.J."/>
        </authorList>
    </citation>
    <scope>NUCLEOTIDE SEQUENCE [LARGE SCALE GENOMIC DNA]</scope>
    <source>
        <strain evidence="1 2">CBS 675.73</strain>
    </source>
</reference>
<accession>A0A507F9V9</accession>
<dbReference type="EMBL" id="QEAP01000211">
    <property type="protein sequence ID" value="TPX73063.1"/>
    <property type="molecule type" value="Genomic_DNA"/>
</dbReference>
<dbReference type="InterPro" id="IPR016024">
    <property type="entry name" value="ARM-type_fold"/>
</dbReference>
<keyword evidence="2" id="KW-1185">Reference proteome</keyword>
<dbReference type="Proteomes" id="UP000320333">
    <property type="component" value="Unassembled WGS sequence"/>
</dbReference>
<protein>
    <submittedName>
        <fullName evidence="1">Uncharacterized protein</fullName>
    </submittedName>
</protein>
<evidence type="ECO:0000313" key="2">
    <source>
        <dbReference type="Proteomes" id="UP000320333"/>
    </source>
</evidence>
<dbReference type="InterPro" id="IPR011989">
    <property type="entry name" value="ARM-like"/>
</dbReference>
<organism evidence="1 2">
    <name type="scientific">Chytriomyces confervae</name>
    <dbReference type="NCBI Taxonomy" id="246404"/>
    <lineage>
        <taxon>Eukaryota</taxon>
        <taxon>Fungi</taxon>
        <taxon>Fungi incertae sedis</taxon>
        <taxon>Chytridiomycota</taxon>
        <taxon>Chytridiomycota incertae sedis</taxon>
        <taxon>Chytridiomycetes</taxon>
        <taxon>Chytridiales</taxon>
        <taxon>Chytriomycetaceae</taxon>
        <taxon>Chytriomyces</taxon>
    </lineage>
</organism>
<dbReference type="AlphaFoldDB" id="A0A507F9V9"/>
<gene>
    <name evidence="1" type="ORF">CcCBS67573_g05662</name>
</gene>
<evidence type="ECO:0000313" key="1">
    <source>
        <dbReference type="EMBL" id="TPX73063.1"/>
    </source>
</evidence>
<comment type="caution">
    <text evidence="1">The sequence shown here is derived from an EMBL/GenBank/DDBJ whole genome shotgun (WGS) entry which is preliminary data.</text>
</comment>
<dbReference type="SUPFAM" id="SSF48371">
    <property type="entry name" value="ARM repeat"/>
    <property type="match status" value="2"/>
</dbReference>
<dbReference type="Gene3D" id="1.25.10.10">
    <property type="entry name" value="Leucine-rich Repeat Variant"/>
    <property type="match status" value="2"/>
</dbReference>
<sequence length="643" mass="71179">MPLLDLLSNNRATVYRAIFPKGDTRLESHEADMIRSMIGASTDYESAFKCLQILVTILKETSSAANDVFSTRSERKRSLEAVIGFFIQWLGPASASHDEPVFLMVIEALKTLGFSGRSIPEDRIPHFLSTLQYHCLHLSEPSLLLALDLLFHCCKSKTVAAKYLELFSLKLPLELLSNTSNRGPGISDESACLIVAMLQTCFLDFDHGRKEFLKSGGAKVVASLLSQKRTRQMILALLDLLQLAPETASASVLSAFLDKYHGIQAFMSLLRYRDASVLARVVDILEAANEENYFKGDKLRSDAIQFLKSVTLSTDAFHPTEEMELLIPRCSQLISTLQSISAPASASASKTSKARVATASESQKESTGLGQVLLRMQAAQRKDSVRIPIPKVEKDKAGLGPHLTASVDAPMTRHPSIKIELNDDDMCEESLEPTQSEFSNIQITASDAIPEPAPVSDTETLTPLIKMLTSFDPLMRAQGAVVARKLTTRQTPVSENDALCEMLAEALLPVFEDDEAHVQINCCIALGGLAMHSQHRRELLVSKGVLESLLGKLHDYDVVLLEHCLKVLRLFAENDNHCKCMLALNGIRLFRMLLFSNQTSIQQNARFCYDRIVKVGGKNAQIEANMILNADPWESVMRKWKDS</sequence>
<dbReference type="OrthoDB" id="2120629at2759"/>
<proteinExistence type="predicted"/>
<name>A0A507F9V9_9FUNG</name>